<dbReference type="InterPro" id="IPR015422">
    <property type="entry name" value="PyrdxlP-dep_Trfase_small"/>
</dbReference>
<dbReference type="PANTHER" id="PTHR43797">
    <property type="entry name" value="HOMOCYSTEINE/CYSTEINE SYNTHASE"/>
    <property type="match status" value="1"/>
</dbReference>
<dbReference type="RefSeq" id="WP_148602250.1">
    <property type="nucleotide sequence ID" value="NZ_RXYB01000002.1"/>
</dbReference>
<keyword evidence="4 5" id="KW-0663">Pyridoxal phosphate</keyword>
<comment type="similarity">
    <text evidence="2 5">Belongs to the trans-sulfuration enzymes family.</text>
</comment>
<dbReference type="Gene3D" id="3.90.1150.10">
    <property type="entry name" value="Aspartate Aminotransferase, domain 1"/>
    <property type="match status" value="1"/>
</dbReference>
<dbReference type="InterPro" id="IPR000277">
    <property type="entry name" value="Cys/Met-Metab_PyrdxlP-dep_enz"/>
</dbReference>
<comment type="caution">
    <text evidence="6">The sequence shown here is derived from an EMBL/GenBank/DDBJ whole genome shotgun (WGS) entry which is preliminary data.</text>
</comment>
<dbReference type="SUPFAM" id="SSF53383">
    <property type="entry name" value="PLP-dependent transferases"/>
    <property type="match status" value="1"/>
</dbReference>
<name>A0ABR6WJ09_9FIRM</name>
<dbReference type="Proteomes" id="UP000653358">
    <property type="component" value="Unassembled WGS sequence"/>
</dbReference>
<gene>
    <name evidence="6" type="ORF">GH807_05330</name>
</gene>
<sequence>MATENFKFDTLKVRAGYNPEDHNYSVAVPIYQTAAYDLGSPERAENLFLGNEEGFLYTRVNNPTVDVLEKRVAALDGAAGAIAVASGMAAIAYTILNIAEDGGRILSSAYIYGAASDSFKKIYPKFGIHFDLSRNFDNLQELEKEIKPDTKAIYVESISNPNGALVDIEALAELAHKYGIPLVVDNTFATPYLFNPIKYGADVVVYSGTKALNGHGNVIAGLVLESGKFHWDNGKFPQFQEKHYTQRDDKDNPRSFVEKFPDFPFTARIRLNYLNYLGAAIGPFDAYLLLLGIETLSERIQKQVSNTKKVIAYLEKNEHVEWIKYPSLETSPYYELSKKYFPLGTGSVFSFGFLGSIEKSKAFIQALKIFSYHANVGDARSLIINSPKTTHSELTPEEQNHADIEPNLIRISIGLEDPEDLINDLDQSFKQVFKK</sequence>
<dbReference type="InterPro" id="IPR015421">
    <property type="entry name" value="PyrdxlP-dep_Trfase_major"/>
</dbReference>
<dbReference type="Pfam" id="PF01053">
    <property type="entry name" value="Cys_Met_Meta_PP"/>
    <property type="match status" value="1"/>
</dbReference>
<proteinExistence type="inferred from homology"/>
<keyword evidence="7" id="KW-1185">Reference proteome</keyword>
<evidence type="ECO:0000256" key="4">
    <source>
        <dbReference type="ARBA" id="ARBA00022898"/>
    </source>
</evidence>
<keyword evidence="3" id="KW-0808">Transferase</keyword>
<dbReference type="GO" id="GO:0008483">
    <property type="term" value="F:transaminase activity"/>
    <property type="evidence" value="ECO:0007669"/>
    <property type="project" value="UniProtKB-KW"/>
</dbReference>
<keyword evidence="6" id="KW-0032">Aminotransferase</keyword>
<dbReference type="CDD" id="cd00614">
    <property type="entry name" value="CGS_like"/>
    <property type="match status" value="1"/>
</dbReference>
<dbReference type="InterPro" id="IPR015424">
    <property type="entry name" value="PyrdxlP-dep_Trfase"/>
</dbReference>
<reference evidence="6 7" key="1">
    <citation type="journal article" date="2020" name="mSystems">
        <title>Defining Genomic and Predicted Metabolic Features of the Acetobacterium Genus.</title>
        <authorList>
            <person name="Ross D.E."/>
            <person name="Marshall C.W."/>
            <person name="Gulliver D."/>
            <person name="May H.D."/>
            <person name="Norman R.S."/>
        </authorList>
    </citation>
    <scope>NUCLEOTIDE SEQUENCE [LARGE SCALE GENOMIC DNA]</scope>
    <source>
        <strain evidence="6 7">DSM 9173</strain>
    </source>
</reference>
<dbReference type="Gene3D" id="3.40.640.10">
    <property type="entry name" value="Type I PLP-dependent aspartate aminotransferase-like (Major domain)"/>
    <property type="match status" value="1"/>
</dbReference>
<dbReference type="InterPro" id="IPR006235">
    <property type="entry name" value="OAc-hSer/O-AcSer_sulfhydrylase"/>
</dbReference>
<dbReference type="PANTHER" id="PTHR43797:SF2">
    <property type="entry name" value="HOMOCYSTEINE_CYSTEINE SYNTHASE"/>
    <property type="match status" value="1"/>
</dbReference>
<accession>A0ABR6WJ09</accession>
<evidence type="ECO:0000256" key="3">
    <source>
        <dbReference type="ARBA" id="ARBA00022679"/>
    </source>
</evidence>
<evidence type="ECO:0000256" key="1">
    <source>
        <dbReference type="ARBA" id="ARBA00001933"/>
    </source>
</evidence>
<dbReference type="PIRSF" id="PIRSF001434">
    <property type="entry name" value="CGS"/>
    <property type="match status" value="1"/>
</dbReference>
<organism evidence="6 7">
    <name type="scientific">Acetobacterium tundrae</name>
    <dbReference type="NCBI Taxonomy" id="132932"/>
    <lineage>
        <taxon>Bacteria</taxon>
        <taxon>Bacillati</taxon>
        <taxon>Bacillota</taxon>
        <taxon>Clostridia</taxon>
        <taxon>Eubacteriales</taxon>
        <taxon>Eubacteriaceae</taxon>
        <taxon>Acetobacterium</taxon>
    </lineage>
</organism>
<dbReference type="EMBL" id="WJBB01000005">
    <property type="protein sequence ID" value="MBC3796473.1"/>
    <property type="molecule type" value="Genomic_DNA"/>
</dbReference>
<protein>
    <submittedName>
        <fullName evidence="6">Aminotransferase class I/II-fold pyridoxal phosphate-dependent enzyme</fullName>
    </submittedName>
</protein>
<comment type="cofactor">
    <cofactor evidence="1 5">
        <name>pyridoxal 5'-phosphate</name>
        <dbReference type="ChEBI" id="CHEBI:597326"/>
    </cofactor>
</comment>
<evidence type="ECO:0000256" key="2">
    <source>
        <dbReference type="ARBA" id="ARBA00009077"/>
    </source>
</evidence>
<evidence type="ECO:0000313" key="7">
    <source>
        <dbReference type="Proteomes" id="UP000653358"/>
    </source>
</evidence>
<evidence type="ECO:0000256" key="5">
    <source>
        <dbReference type="RuleBase" id="RU362118"/>
    </source>
</evidence>
<evidence type="ECO:0000313" key="6">
    <source>
        <dbReference type="EMBL" id="MBC3796473.1"/>
    </source>
</evidence>